<dbReference type="PANTHER" id="PTHR11081">
    <property type="entry name" value="FLAP ENDONUCLEASE FAMILY MEMBER"/>
    <property type="match status" value="1"/>
</dbReference>
<protein>
    <recommendedName>
        <fullName evidence="19">Exonuclease 1</fullName>
    </recommendedName>
</protein>
<reference evidence="17 18" key="1">
    <citation type="journal article" date="2024" name="bioRxiv">
        <title>Comparative genomics of Cryptococcus and Kwoniella reveals pathogenesis evolution and contrasting karyotype dynamics via intercentromeric recombination or chromosome fusion.</title>
        <authorList>
            <person name="Coelho M.A."/>
            <person name="David-Palma M."/>
            <person name="Shea T."/>
            <person name="Bowers K."/>
            <person name="McGinley-Smith S."/>
            <person name="Mohammad A.W."/>
            <person name="Gnirke A."/>
            <person name="Yurkov A.M."/>
            <person name="Nowrousian M."/>
            <person name="Sun S."/>
            <person name="Cuomo C.A."/>
            <person name="Heitman J."/>
        </authorList>
    </citation>
    <scope>NUCLEOTIDE SEQUENCE [LARGE SCALE GENOMIC DNA]</scope>
    <source>
        <strain evidence="17 18">CBS 13917</strain>
    </source>
</reference>
<feature type="region of interest" description="Disordered" evidence="14">
    <location>
        <begin position="675"/>
        <end position="717"/>
    </location>
</feature>
<feature type="domain" description="XPG N-terminal" evidence="16">
    <location>
        <begin position="1"/>
        <end position="99"/>
    </location>
</feature>
<evidence type="ECO:0000256" key="10">
    <source>
        <dbReference type="ARBA" id="ARBA00022881"/>
    </source>
</evidence>
<organism evidence="17 18">
    <name type="scientific">Kwoniella newhampshirensis</name>
    <dbReference type="NCBI Taxonomy" id="1651941"/>
    <lineage>
        <taxon>Eukaryota</taxon>
        <taxon>Fungi</taxon>
        <taxon>Dikarya</taxon>
        <taxon>Basidiomycota</taxon>
        <taxon>Agaricomycotina</taxon>
        <taxon>Tremellomycetes</taxon>
        <taxon>Tremellales</taxon>
        <taxon>Cryptococcaceae</taxon>
        <taxon>Kwoniella</taxon>
    </lineage>
</organism>
<name>A0AAW0Z7C6_9TREE</name>
<dbReference type="GO" id="GO:0003677">
    <property type="term" value="F:DNA binding"/>
    <property type="evidence" value="ECO:0007669"/>
    <property type="project" value="UniProtKB-KW"/>
</dbReference>
<dbReference type="FunFam" id="1.10.150.20:FF:000011">
    <property type="entry name" value="exonuclease 1"/>
    <property type="match status" value="1"/>
</dbReference>
<dbReference type="PANTHER" id="PTHR11081:SF65">
    <property type="entry name" value="DNA DAMAGE-INDUCIBLE PROTEIN DIN7-RELATED"/>
    <property type="match status" value="1"/>
</dbReference>
<keyword evidence="9" id="KW-0460">Magnesium</keyword>
<dbReference type="SUPFAM" id="SSF88723">
    <property type="entry name" value="PIN domain-like"/>
    <property type="match status" value="1"/>
</dbReference>
<keyword evidence="4" id="KW-0540">Nuclease</keyword>
<dbReference type="Gene3D" id="3.40.50.1010">
    <property type="entry name" value="5'-nuclease"/>
    <property type="match status" value="1"/>
</dbReference>
<dbReference type="GO" id="GO:0005634">
    <property type="term" value="C:nucleus"/>
    <property type="evidence" value="ECO:0007669"/>
    <property type="project" value="UniProtKB-SubCell"/>
</dbReference>
<evidence type="ECO:0000259" key="16">
    <source>
        <dbReference type="SMART" id="SM00485"/>
    </source>
</evidence>
<dbReference type="FunFam" id="3.40.50.1010:FF:000002">
    <property type="entry name" value="Exonuclease 1, putative"/>
    <property type="match status" value="1"/>
</dbReference>
<dbReference type="PROSITE" id="PS00841">
    <property type="entry name" value="XPG_1"/>
    <property type="match status" value="1"/>
</dbReference>
<evidence type="ECO:0000256" key="4">
    <source>
        <dbReference type="ARBA" id="ARBA00022722"/>
    </source>
</evidence>
<evidence type="ECO:0000256" key="5">
    <source>
        <dbReference type="ARBA" id="ARBA00022723"/>
    </source>
</evidence>
<feature type="compositionally biased region" description="Low complexity" evidence="14">
    <location>
        <begin position="501"/>
        <end position="513"/>
    </location>
</feature>
<dbReference type="SMART" id="SM00485">
    <property type="entry name" value="XPGN"/>
    <property type="match status" value="1"/>
</dbReference>
<keyword evidence="10" id="KW-0267">Excision nuclease</keyword>
<dbReference type="SMART" id="SM00484">
    <property type="entry name" value="XPGI"/>
    <property type="match status" value="1"/>
</dbReference>
<dbReference type="SMART" id="SM00279">
    <property type="entry name" value="HhH2"/>
    <property type="match status" value="1"/>
</dbReference>
<evidence type="ECO:0000256" key="14">
    <source>
        <dbReference type="SAM" id="MobiDB-lite"/>
    </source>
</evidence>
<keyword evidence="5" id="KW-0479">Metal-binding</keyword>
<feature type="region of interest" description="Disordered" evidence="14">
    <location>
        <begin position="501"/>
        <end position="554"/>
    </location>
</feature>
<dbReference type="EMBL" id="JBCAWK010000001">
    <property type="protein sequence ID" value="KAK8870054.1"/>
    <property type="molecule type" value="Genomic_DNA"/>
</dbReference>
<comment type="cofactor">
    <cofactor evidence="1">
        <name>Mg(2+)</name>
        <dbReference type="ChEBI" id="CHEBI:18420"/>
    </cofactor>
</comment>
<dbReference type="Pfam" id="PF00867">
    <property type="entry name" value="XPG_I"/>
    <property type="match status" value="1"/>
</dbReference>
<evidence type="ECO:0000256" key="13">
    <source>
        <dbReference type="ARBA" id="ARBA00023242"/>
    </source>
</evidence>
<dbReference type="InterPro" id="IPR019974">
    <property type="entry name" value="XPG_CS"/>
</dbReference>
<dbReference type="InterPro" id="IPR044752">
    <property type="entry name" value="PIN-like_EXO1"/>
</dbReference>
<evidence type="ECO:0000256" key="9">
    <source>
        <dbReference type="ARBA" id="ARBA00022842"/>
    </source>
</evidence>
<dbReference type="CDD" id="cd09857">
    <property type="entry name" value="PIN_EXO1"/>
    <property type="match status" value="1"/>
</dbReference>
<feature type="region of interest" description="Disordered" evidence="14">
    <location>
        <begin position="376"/>
        <end position="487"/>
    </location>
</feature>
<dbReference type="InterPro" id="IPR037315">
    <property type="entry name" value="EXO1_H3TH"/>
</dbReference>
<proteinExistence type="inferred from homology"/>
<sequence>MGISGLLPLLKEIQVNGHVSEFKGKRLAVDAYVWLHKGAFGCAEELVKGKKTTKFVDYAMHRVRLLRYNGITPFIVFDGGPLPAKKGTEVSRAKSRAEYMDRAKAYESQGRWRDARDCYTKCVDITPEMAYQLIKALRAENVDYVVAPYEADAQLCYLEREGFVDGIITEDSDLLVFGCRQVIFKLDGNGHCVWIHRDKLAHIREFPMHGWTDTQFRRMAMLSGCDYLDSIPGIGLKTAHRLLRRFNTVERLLQHVRLEGAMQIPPTYLADFAQAELAFIHQRVFHPHEKRLIPLNDFPEGGLQAEDEKWIGLDFEEHIAQGVARGDLHPETRLPIADQWPDFNPVARAKPLTESSKANIMVSAGPMDAFITKTKRAKALPRPVGTFGSGPSRLSQQQAIPEGAFGSLDGRFGEGENAAATTSQKRKSKFFSNRFRRDPTPEPQVELHWESSEMNESEAGPSQSRSLSARSPSPAISSIRAEDSPAKSVLSDAHIVTSPVASALSSPPCSSPAGIPFSTPRRQARTRSVTPDSPTGATNGGSVLIAPSSPNLDHTQSIRSSAVFTQASTRSASRFVSKLTSVLVPGSSPINSFTLPATLADRIVRNARKIGHTSSSDSIEEEKVVTPSIEFGLGGKKRKRVTQEPVDEAIDEEQQEREDRARIVAEGWKAKYAFGSQASSSPLSTPQDKFSVKRTLSEPMPKQMHTETPKPKAMKRASLPISRQAPRVLASRPINVPVDMQDRTPVPRTPKYTKARPEEAANENGNIEVDRIMSPSPSPEPEAKRAISSGMGGDVTPKYRTASADVSWAKLQKFKFTGKVSMKKGGSRL</sequence>
<gene>
    <name evidence="17" type="ORF">IAR55_000624</name>
</gene>
<feature type="compositionally biased region" description="Polar residues" evidence="14">
    <location>
        <begin position="676"/>
        <end position="688"/>
    </location>
</feature>
<dbReference type="GO" id="GO:0035312">
    <property type="term" value="F:5'-3' DNA exonuclease activity"/>
    <property type="evidence" value="ECO:0007669"/>
    <property type="project" value="InterPro"/>
</dbReference>
<evidence type="ECO:0000256" key="12">
    <source>
        <dbReference type="ARBA" id="ARBA00023204"/>
    </source>
</evidence>
<dbReference type="Proteomes" id="UP001388673">
    <property type="component" value="Unassembled WGS sequence"/>
</dbReference>
<evidence type="ECO:0008006" key="19">
    <source>
        <dbReference type="Google" id="ProtNLM"/>
    </source>
</evidence>
<evidence type="ECO:0000313" key="17">
    <source>
        <dbReference type="EMBL" id="KAK8870054.1"/>
    </source>
</evidence>
<dbReference type="GO" id="GO:0006281">
    <property type="term" value="P:DNA repair"/>
    <property type="evidence" value="ECO:0007669"/>
    <property type="project" value="UniProtKB-KW"/>
</dbReference>
<dbReference type="GO" id="GO:0046872">
    <property type="term" value="F:metal ion binding"/>
    <property type="evidence" value="ECO:0007669"/>
    <property type="project" value="UniProtKB-KW"/>
</dbReference>
<keyword evidence="6" id="KW-0227">DNA damage</keyword>
<evidence type="ECO:0000256" key="8">
    <source>
        <dbReference type="ARBA" id="ARBA00022839"/>
    </source>
</evidence>
<dbReference type="SUPFAM" id="SSF47807">
    <property type="entry name" value="5' to 3' exonuclease, C-terminal subdomain"/>
    <property type="match status" value="1"/>
</dbReference>
<evidence type="ECO:0000313" key="18">
    <source>
        <dbReference type="Proteomes" id="UP001388673"/>
    </source>
</evidence>
<dbReference type="CDD" id="cd09908">
    <property type="entry name" value="H3TH_EXO1"/>
    <property type="match status" value="1"/>
</dbReference>
<dbReference type="AlphaFoldDB" id="A0AAW0Z7C6"/>
<keyword evidence="7" id="KW-0378">Hydrolase</keyword>
<dbReference type="PRINTS" id="PR00853">
    <property type="entry name" value="XPGRADSUPER"/>
</dbReference>
<dbReference type="InterPro" id="IPR006084">
    <property type="entry name" value="XPG/Rad2"/>
</dbReference>
<feature type="region of interest" description="Disordered" evidence="14">
    <location>
        <begin position="736"/>
        <end position="794"/>
    </location>
</feature>
<keyword evidence="18" id="KW-1185">Reference proteome</keyword>
<keyword evidence="8" id="KW-0269">Exonuclease</keyword>
<dbReference type="InterPro" id="IPR029060">
    <property type="entry name" value="PIN-like_dom_sf"/>
</dbReference>
<comment type="subcellular location">
    <subcellularLocation>
        <location evidence="2">Nucleus</location>
    </subcellularLocation>
</comment>
<dbReference type="InterPro" id="IPR008918">
    <property type="entry name" value="HhH2"/>
</dbReference>
<evidence type="ECO:0000256" key="7">
    <source>
        <dbReference type="ARBA" id="ARBA00022801"/>
    </source>
</evidence>
<dbReference type="Gene3D" id="1.10.150.20">
    <property type="entry name" value="5' to 3' exonuclease, C-terminal subdomain"/>
    <property type="match status" value="1"/>
</dbReference>
<feature type="region of interest" description="Disordered" evidence="14">
    <location>
        <begin position="639"/>
        <end position="658"/>
    </location>
</feature>
<evidence type="ECO:0000256" key="1">
    <source>
        <dbReference type="ARBA" id="ARBA00001946"/>
    </source>
</evidence>
<feature type="compositionally biased region" description="Polar residues" evidence="14">
    <location>
        <begin position="526"/>
        <end position="541"/>
    </location>
</feature>
<dbReference type="InterPro" id="IPR006086">
    <property type="entry name" value="XPG-I_dom"/>
</dbReference>
<dbReference type="Pfam" id="PF00752">
    <property type="entry name" value="XPG_N"/>
    <property type="match status" value="1"/>
</dbReference>
<keyword evidence="12" id="KW-0234">DNA repair</keyword>
<accession>A0AAW0Z7C6</accession>
<comment type="similarity">
    <text evidence="3">Belongs to the XPG/RAD2 endonuclease family. EXO1 subfamily.</text>
</comment>
<feature type="compositionally biased region" description="Low complexity" evidence="14">
    <location>
        <begin position="461"/>
        <end position="479"/>
    </location>
</feature>
<feature type="compositionally biased region" description="Acidic residues" evidence="14">
    <location>
        <begin position="645"/>
        <end position="656"/>
    </location>
</feature>
<dbReference type="InterPro" id="IPR006085">
    <property type="entry name" value="XPG_DNA_repair_N"/>
</dbReference>
<dbReference type="RefSeq" id="XP_066806300.1">
    <property type="nucleotide sequence ID" value="XM_066943758.1"/>
</dbReference>
<dbReference type="GO" id="GO:0017108">
    <property type="term" value="F:5'-flap endonuclease activity"/>
    <property type="evidence" value="ECO:0007669"/>
    <property type="project" value="TreeGrafter"/>
</dbReference>
<evidence type="ECO:0000256" key="3">
    <source>
        <dbReference type="ARBA" id="ARBA00010563"/>
    </source>
</evidence>
<evidence type="ECO:0000256" key="6">
    <source>
        <dbReference type="ARBA" id="ARBA00022763"/>
    </source>
</evidence>
<dbReference type="GeneID" id="92177884"/>
<keyword evidence="11" id="KW-0238">DNA-binding</keyword>
<dbReference type="KEGG" id="kne:92177884"/>
<feature type="domain" description="XPG-I" evidence="15">
    <location>
        <begin position="138"/>
        <end position="208"/>
    </location>
</feature>
<dbReference type="PROSITE" id="PS00842">
    <property type="entry name" value="XPG_2"/>
    <property type="match status" value="1"/>
</dbReference>
<evidence type="ECO:0000256" key="11">
    <source>
        <dbReference type="ARBA" id="ARBA00023125"/>
    </source>
</evidence>
<evidence type="ECO:0000259" key="15">
    <source>
        <dbReference type="SMART" id="SM00484"/>
    </source>
</evidence>
<dbReference type="InterPro" id="IPR036279">
    <property type="entry name" value="5-3_exonuclease_C_sf"/>
</dbReference>
<keyword evidence="13" id="KW-0539">Nucleus</keyword>
<evidence type="ECO:0000256" key="2">
    <source>
        <dbReference type="ARBA" id="ARBA00004123"/>
    </source>
</evidence>
<feature type="compositionally biased region" description="Basic and acidic residues" evidence="14">
    <location>
        <begin position="435"/>
        <end position="451"/>
    </location>
</feature>
<comment type="caution">
    <text evidence="17">The sequence shown here is derived from an EMBL/GenBank/DDBJ whole genome shotgun (WGS) entry which is preliminary data.</text>
</comment>